<feature type="domain" description="Serine/threonine-protein phosphatase 4 regulatory subunit 3-like central" evidence="3">
    <location>
        <begin position="381"/>
        <end position="469"/>
    </location>
</feature>
<evidence type="ECO:0000256" key="2">
    <source>
        <dbReference type="ARBA" id="ARBA00023242"/>
    </source>
</evidence>
<proteinExistence type="predicted"/>
<evidence type="ECO:0000256" key="1">
    <source>
        <dbReference type="ARBA" id="ARBA00004123"/>
    </source>
</evidence>
<dbReference type="InterPro" id="IPR006887">
    <property type="entry name" value="P4R3-like_central_dom"/>
</dbReference>
<gene>
    <name evidence="4" type="ORF">LUZ62_062450</name>
</gene>
<evidence type="ECO:0000313" key="5">
    <source>
        <dbReference type="Proteomes" id="UP001140206"/>
    </source>
</evidence>
<keyword evidence="5" id="KW-1185">Reference proteome</keyword>
<dbReference type="GO" id="GO:0072542">
    <property type="term" value="F:protein phosphatase activator activity"/>
    <property type="evidence" value="ECO:0007669"/>
    <property type="project" value="TreeGrafter"/>
</dbReference>
<evidence type="ECO:0000259" key="3">
    <source>
        <dbReference type="Pfam" id="PF04802"/>
    </source>
</evidence>
<organism evidence="4 5">
    <name type="scientific">Rhynchospora pubera</name>
    <dbReference type="NCBI Taxonomy" id="906938"/>
    <lineage>
        <taxon>Eukaryota</taxon>
        <taxon>Viridiplantae</taxon>
        <taxon>Streptophyta</taxon>
        <taxon>Embryophyta</taxon>
        <taxon>Tracheophyta</taxon>
        <taxon>Spermatophyta</taxon>
        <taxon>Magnoliopsida</taxon>
        <taxon>Liliopsida</taxon>
        <taxon>Poales</taxon>
        <taxon>Cyperaceae</taxon>
        <taxon>Cyperoideae</taxon>
        <taxon>Rhynchosporeae</taxon>
        <taxon>Rhynchospora</taxon>
    </lineage>
</organism>
<dbReference type="PANTHER" id="PTHR23318:SF0">
    <property type="entry name" value="SERINE_THREONINE-PROTEIN PHOSPHATASE 4 REGULATORY SUBUNIT 3"/>
    <property type="match status" value="1"/>
</dbReference>
<dbReference type="AlphaFoldDB" id="A0AAV8EIC0"/>
<dbReference type="EMBL" id="JAMFTS010000003">
    <property type="protein sequence ID" value="KAJ4778193.1"/>
    <property type="molecule type" value="Genomic_DNA"/>
</dbReference>
<keyword evidence="2" id="KW-0539">Nucleus</keyword>
<dbReference type="PANTHER" id="PTHR23318">
    <property type="entry name" value="ATP SYNTHASE GAMMA-RELATED"/>
    <property type="match status" value="1"/>
</dbReference>
<comment type="subcellular location">
    <subcellularLocation>
        <location evidence="1">Nucleus</location>
    </subcellularLocation>
</comment>
<evidence type="ECO:0000313" key="4">
    <source>
        <dbReference type="EMBL" id="KAJ4778193.1"/>
    </source>
</evidence>
<comment type="caution">
    <text evidence="4">The sequence shown here is derived from an EMBL/GenBank/DDBJ whole genome shotgun (WGS) entry which is preliminary data.</text>
</comment>
<dbReference type="InterPro" id="IPR051137">
    <property type="entry name" value="PP4R3-like"/>
</dbReference>
<dbReference type="Proteomes" id="UP001140206">
    <property type="component" value="Chromosome 3"/>
</dbReference>
<dbReference type="Pfam" id="PF04802">
    <property type="entry name" value="PP4R3"/>
    <property type="match status" value="2"/>
</dbReference>
<dbReference type="GO" id="GO:0030289">
    <property type="term" value="C:protein phosphatase 4 complex"/>
    <property type="evidence" value="ECO:0007669"/>
    <property type="project" value="TreeGrafter"/>
</dbReference>
<accession>A0AAV8EIC0</accession>
<name>A0AAV8EIC0_9POAL</name>
<dbReference type="GO" id="GO:0005654">
    <property type="term" value="C:nucleoplasm"/>
    <property type="evidence" value="ECO:0007669"/>
    <property type="project" value="TreeGrafter"/>
</dbReference>
<feature type="domain" description="Serine/threonine-protein phosphatase 4 regulatory subunit 3-like central" evidence="3">
    <location>
        <begin position="166"/>
        <end position="377"/>
    </location>
</feature>
<reference evidence="4" key="1">
    <citation type="submission" date="2022-08" db="EMBL/GenBank/DDBJ databases">
        <authorList>
            <person name="Marques A."/>
        </authorList>
    </citation>
    <scope>NUCLEOTIDE SEQUENCE</scope>
    <source>
        <strain evidence="4">RhyPub2mFocal</strain>
        <tissue evidence="4">Leaves</tissue>
    </source>
</reference>
<protein>
    <submittedName>
        <fullName evidence="4">Serine/threonine-protein phosphatase 4 regulatory subunit 3</fullName>
    </submittedName>
</protein>
<sequence>MLGSKKLVVKSPGGVFFFCLTAKLLMRKAGHADFIALGHVPIEIQYQLDTKKIGLLLYNEPHKESTFFELLPVNTYKRPRGNIIEWWQPTSGADYLLIFYEEICCSYIWGMISRMQRDWHLNNHEDVTSPIGPLYPGSSDLRELPSVDLSGLPLLLKIILGCKFSDQRHIAKLLEQDNEFVPKLMALFQSCEDSNNIDGLHMIYRLVRGIILLSDIGVYDRLFTGKFLMGVVGALEYNPEEPKAQIHRSLVEMAVNEHVIFKEALPVKDHSLSRKLYKSYGIDYIKDVILVGTLDKVTIDGLTMYVRAINFMLFCMLKGDSCFMRELLAKLKSYGISPDSQRDLVLLLCELWSFSEAIGSKQISDFWWGIIDGETYNITVTVMQTIISQNDEHQIRRVVKNNLLRLIIEIFCEVGSRINVFHDGVLQLLEYIAEENMEVLVIHLWEMFSEKLEKFEMLPSIQALKMKYKCLEDSEQKTEYNATAASNIAEDSGLNKLAAEGYFKDDDGWTSHVHSFYRRLVGGKEKED</sequence>